<dbReference type="EMBL" id="JAUOZS010000001">
    <property type="protein sequence ID" value="MDT8903897.1"/>
    <property type="molecule type" value="Genomic_DNA"/>
</dbReference>
<dbReference type="NCBIfam" id="TIGR02550">
    <property type="entry name" value="flagell_flgL"/>
    <property type="match status" value="1"/>
</dbReference>
<feature type="domain" description="Flagellin N-terminal" evidence="1">
    <location>
        <begin position="10"/>
        <end position="138"/>
    </location>
</feature>
<proteinExistence type="predicted"/>
<dbReference type="Gene3D" id="1.20.1330.10">
    <property type="entry name" value="f41 fragment of flagellin, N-terminal domain"/>
    <property type="match status" value="1"/>
</dbReference>
<keyword evidence="2" id="KW-0969">Cilium</keyword>
<keyword evidence="3" id="KW-1185">Reference proteome</keyword>
<keyword evidence="2" id="KW-0966">Cell projection</keyword>
<evidence type="ECO:0000313" key="3">
    <source>
        <dbReference type="Proteomes" id="UP001254848"/>
    </source>
</evidence>
<dbReference type="Pfam" id="PF00669">
    <property type="entry name" value="Flagellin_N"/>
    <property type="match status" value="1"/>
</dbReference>
<evidence type="ECO:0000313" key="2">
    <source>
        <dbReference type="EMBL" id="MDT8903897.1"/>
    </source>
</evidence>
<dbReference type="InterPro" id="IPR001492">
    <property type="entry name" value="Flagellin"/>
</dbReference>
<gene>
    <name evidence="2" type="primary">flgL</name>
    <name evidence="2" type="ORF">Q4T40_21915</name>
</gene>
<dbReference type="PANTHER" id="PTHR42792:SF1">
    <property type="entry name" value="FLAGELLAR HOOK-ASSOCIATED PROTEIN 3"/>
    <property type="match status" value="1"/>
</dbReference>
<dbReference type="PANTHER" id="PTHR42792">
    <property type="entry name" value="FLAGELLIN"/>
    <property type="match status" value="1"/>
</dbReference>
<accession>A0ABU3P4D0</accession>
<comment type="caution">
    <text evidence="2">The sequence shown here is derived from an EMBL/GenBank/DDBJ whole genome shotgun (WGS) entry which is preliminary data.</text>
</comment>
<dbReference type="Proteomes" id="UP001254848">
    <property type="component" value="Unassembled WGS sequence"/>
</dbReference>
<protein>
    <submittedName>
        <fullName evidence="2">Flagellar hook-associated protein FlgL</fullName>
    </submittedName>
</protein>
<dbReference type="InterPro" id="IPR001029">
    <property type="entry name" value="Flagellin_N"/>
</dbReference>
<dbReference type="InterPro" id="IPR013384">
    <property type="entry name" value="Flagell_FlgL"/>
</dbReference>
<evidence type="ECO:0000259" key="1">
    <source>
        <dbReference type="Pfam" id="PF00669"/>
    </source>
</evidence>
<dbReference type="RefSeq" id="WP_413782337.1">
    <property type="nucleotide sequence ID" value="NZ_JAUOZS010000001.1"/>
</dbReference>
<sequence length="328" mass="35874">MRIANSTIIYNFLSSLNKSQQRMNKYQEQLSDGKIVHRPSDDPVRAIRSLRLNTDLMTNEQYTQNAKDAQSWMNQSDSSLDGVVSVLERARELVIDAVSANPEIAYTTAATEINGLINQAVSQANAQSGDRYIFAGQQDKVAGGPFERKTITVNIAGVDTPTEVVVYKGDDNKISMRIQPGAANPNQDSVNVTGEDVFGPMTTVQDSVTGEIYTVSTAFRDLLAIKDQLASGTPDLSYMSTTALTNVDKVTDRVLLARTQIGTRMATYEMGQNLLENNYVTIGENVAANDDIDIARLTIDFKNGENIYNAALAVGAKIMPQSLVDFLR</sequence>
<dbReference type="SUPFAM" id="SSF64518">
    <property type="entry name" value="Phase 1 flagellin"/>
    <property type="match status" value="1"/>
</dbReference>
<name>A0ABU3P4D0_9FIRM</name>
<reference evidence="2 3" key="1">
    <citation type="submission" date="2023-07" db="EMBL/GenBank/DDBJ databases">
        <title>The novel representative of Negativicutes class, Anaeroselena agilis gen. nov. sp. nov.</title>
        <authorList>
            <person name="Prokofeva M.I."/>
            <person name="Elcheninov A.G."/>
            <person name="Klyukina A."/>
            <person name="Kublanov I.V."/>
            <person name="Frolov E.N."/>
            <person name="Podosokorskaya O.A."/>
        </authorList>
    </citation>
    <scope>NUCLEOTIDE SEQUENCE [LARGE SCALE GENOMIC DNA]</scope>
    <source>
        <strain evidence="2 3">4137-cl</strain>
    </source>
</reference>
<keyword evidence="2" id="KW-0282">Flagellum</keyword>
<organism evidence="2 3">
    <name type="scientific">Anaeroselena agilis</name>
    <dbReference type="NCBI Taxonomy" id="3063788"/>
    <lineage>
        <taxon>Bacteria</taxon>
        <taxon>Bacillati</taxon>
        <taxon>Bacillota</taxon>
        <taxon>Negativicutes</taxon>
        <taxon>Acetonemataceae</taxon>
        <taxon>Anaeroselena</taxon>
    </lineage>
</organism>